<dbReference type="AlphaFoldDB" id="A0A1Q9BV75"/>
<feature type="domain" description="2Fe-2S ferredoxin-type" evidence="3">
    <location>
        <begin position="31"/>
        <end position="64"/>
    </location>
</feature>
<dbReference type="InterPro" id="IPR012675">
    <property type="entry name" value="Beta-grasp_dom_sf"/>
</dbReference>
<comment type="caution">
    <text evidence="4">The sequence shown here is derived from an EMBL/GenBank/DDBJ whole genome shotgun (WGS) entry which is preliminary data.</text>
</comment>
<dbReference type="SUPFAM" id="SSF54292">
    <property type="entry name" value="2Fe-2S ferredoxin-like"/>
    <property type="match status" value="1"/>
</dbReference>
<dbReference type="InterPro" id="IPR001041">
    <property type="entry name" value="2Fe-2S_ferredoxin-type"/>
</dbReference>
<dbReference type="EMBL" id="LSRX01003463">
    <property type="protein sequence ID" value="OLP74613.1"/>
    <property type="molecule type" value="Genomic_DNA"/>
</dbReference>
<keyword evidence="5" id="KW-1185">Reference proteome</keyword>
<accession>A0A1Q9BV75</accession>
<dbReference type="InterPro" id="IPR036010">
    <property type="entry name" value="2Fe-2S_ferredoxin-like_sf"/>
</dbReference>
<dbReference type="PROSITE" id="PS00197">
    <property type="entry name" value="2FE2S_FER_1"/>
    <property type="match status" value="1"/>
</dbReference>
<dbReference type="InterPro" id="IPR006058">
    <property type="entry name" value="2Fe2S_fd_BS"/>
</dbReference>
<keyword evidence="1" id="KW-0001">2Fe-2S</keyword>
<dbReference type="Proteomes" id="UP000186817">
    <property type="component" value="Unassembled WGS sequence"/>
</dbReference>
<feature type="non-terminal residue" evidence="4">
    <location>
        <position position="114"/>
    </location>
</feature>
<sequence>MRRSKPNSSSAAVALARNGACGSTRGANTRPYACRAGACSSCAGKVLEGSVDQSDQESVARRAADETEQAQFELCGRCFGSQWAKEAKGAAAVVAIPFLTALCLPRRRLLQLRR</sequence>
<protein>
    <submittedName>
        <fullName evidence="4">Ferredoxin</fullName>
    </submittedName>
</protein>
<dbReference type="Pfam" id="PF00111">
    <property type="entry name" value="Fer2"/>
    <property type="match status" value="1"/>
</dbReference>
<keyword evidence="2" id="KW-0411">Iron-sulfur</keyword>
<evidence type="ECO:0000256" key="2">
    <source>
        <dbReference type="ARBA" id="ARBA00023014"/>
    </source>
</evidence>
<name>A0A1Q9BV75_SYMMI</name>
<dbReference type="CDD" id="cd00207">
    <property type="entry name" value="fer2"/>
    <property type="match status" value="1"/>
</dbReference>
<evidence type="ECO:0000313" key="4">
    <source>
        <dbReference type="EMBL" id="OLP74613.1"/>
    </source>
</evidence>
<organism evidence="4 5">
    <name type="scientific">Symbiodinium microadriaticum</name>
    <name type="common">Dinoflagellate</name>
    <name type="synonym">Zooxanthella microadriatica</name>
    <dbReference type="NCBI Taxonomy" id="2951"/>
    <lineage>
        <taxon>Eukaryota</taxon>
        <taxon>Sar</taxon>
        <taxon>Alveolata</taxon>
        <taxon>Dinophyceae</taxon>
        <taxon>Suessiales</taxon>
        <taxon>Symbiodiniaceae</taxon>
        <taxon>Symbiodinium</taxon>
    </lineage>
</organism>
<evidence type="ECO:0000313" key="5">
    <source>
        <dbReference type="Proteomes" id="UP000186817"/>
    </source>
</evidence>
<dbReference type="GO" id="GO:0051537">
    <property type="term" value="F:2 iron, 2 sulfur cluster binding"/>
    <property type="evidence" value="ECO:0007669"/>
    <property type="project" value="UniProtKB-KW"/>
</dbReference>
<reference evidence="4 5" key="1">
    <citation type="submission" date="2016-02" db="EMBL/GenBank/DDBJ databases">
        <title>Genome analysis of coral dinoflagellate symbionts highlights evolutionary adaptations to a symbiotic lifestyle.</title>
        <authorList>
            <person name="Aranda M."/>
            <person name="Li Y."/>
            <person name="Liew Y.J."/>
            <person name="Baumgarten S."/>
            <person name="Simakov O."/>
            <person name="Wilson M."/>
            <person name="Piel J."/>
            <person name="Ashoor H."/>
            <person name="Bougouffa S."/>
            <person name="Bajic V.B."/>
            <person name="Ryu T."/>
            <person name="Ravasi T."/>
            <person name="Bayer T."/>
            <person name="Micklem G."/>
            <person name="Kim H."/>
            <person name="Bhak J."/>
            <person name="Lajeunesse T.C."/>
            <person name="Voolstra C.R."/>
        </authorList>
    </citation>
    <scope>NUCLEOTIDE SEQUENCE [LARGE SCALE GENOMIC DNA]</scope>
    <source>
        <strain evidence="4 5">CCMP2467</strain>
    </source>
</reference>
<evidence type="ECO:0000256" key="1">
    <source>
        <dbReference type="ARBA" id="ARBA00022714"/>
    </source>
</evidence>
<gene>
    <name evidence="4" type="primary">petF</name>
    <name evidence="4" type="ORF">AK812_SmicGene45799</name>
</gene>
<keyword evidence="1" id="KW-0479">Metal-binding</keyword>
<proteinExistence type="predicted"/>
<evidence type="ECO:0000259" key="3">
    <source>
        <dbReference type="Pfam" id="PF00111"/>
    </source>
</evidence>
<dbReference type="Gene3D" id="3.10.20.30">
    <property type="match status" value="1"/>
</dbReference>
<keyword evidence="1" id="KW-0408">Iron</keyword>